<sequence>MLMETALTDQTNILPSGDTTHGVAVGTADAEAVRAMQESTTTLAARSPLPPYSYRAGREFEFQILVNGEDCDFEIPAALLCVSSGYFSDIARSAIVDRSDFDYVQVSVSNYNRDVVFTVLVSRFSNPPEHCKVPGKPIPQ</sequence>
<keyword evidence="2" id="KW-1185">Reference proteome</keyword>
<dbReference type="Proteomes" id="UP001383192">
    <property type="component" value="Unassembled WGS sequence"/>
</dbReference>
<evidence type="ECO:0008006" key="3">
    <source>
        <dbReference type="Google" id="ProtNLM"/>
    </source>
</evidence>
<evidence type="ECO:0000313" key="1">
    <source>
        <dbReference type="EMBL" id="KAK7017103.1"/>
    </source>
</evidence>
<reference evidence="1 2" key="1">
    <citation type="submission" date="2024-01" db="EMBL/GenBank/DDBJ databases">
        <title>A draft genome for a cacao thread blight-causing isolate of Paramarasmius palmivorus.</title>
        <authorList>
            <person name="Baruah I.K."/>
            <person name="Bukari Y."/>
            <person name="Amoako-Attah I."/>
            <person name="Meinhardt L.W."/>
            <person name="Bailey B.A."/>
            <person name="Cohen S.P."/>
        </authorList>
    </citation>
    <scope>NUCLEOTIDE SEQUENCE [LARGE SCALE GENOMIC DNA]</scope>
    <source>
        <strain evidence="1 2">GH-12</strain>
    </source>
</reference>
<dbReference type="EMBL" id="JAYKXP010000258">
    <property type="protein sequence ID" value="KAK7017103.1"/>
    <property type="molecule type" value="Genomic_DNA"/>
</dbReference>
<organism evidence="1 2">
    <name type="scientific">Paramarasmius palmivorus</name>
    <dbReference type="NCBI Taxonomy" id="297713"/>
    <lineage>
        <taxon>Eukaryota</taxon>
        <taxon>Fungi</taxon>
        <taxon>Dikarya</taxon>
        <taxon>Basidiomycota</taxon>
        <taxon>Agaricomycotina</taxon>
        <taxon>Agaricomycetes</taxon>
        <taxon>Agaricomycetidae</taxon>
        <taxon>Agaricales</taxon>
        <taxon>Marasmiineae</taxon>
        <taxon>Marasmiaceae</taxon>
        <taxon>Paramarasmius</taxon>
    </lineage>
</organism>
<accession>A0AAW0ATY6</accession>
<evidence type="ECO:0000313" key="2">
    <source>
        <dbReference type="Proteomes" id="UP001383192"/>
    </source>
</evidence>
<name>A0AAW0ATY6_9AGAR</name>
<dbReference type="AlphaFoldDB" id="A0AAW0ATY6"/>
<proteinExistence type="predicted"/>
<gene>
    <name evidence="1" type="ORF">VNI00_018672</name>
</gene>
<comment type="caution">
    <text evidence="1">The sequence shown here is derived from an EMBL/GenBank/DDBJ whole genome shotgun (WGS) entry which is preliminary data.</text>
</comment>
<protein>
    <recommendedName>
        <fullName evidence="3">BTB domain-containing protein</fullName>
    </recommendedName>
</protein>